<organism evidence="1 2">
    <name type="scientific">Puccinia graminis f. sp. tritici (strain CRL 75-36-700-3 / race SCCL)</name>
    <name type="common">Black stem rust fungus</name>
    <dbReference type="NCBI Taxonomy" id="418459"/>
    <lineage>
        <taxon>Eukaryota</taxon>
        <taxon>Fungi</taxon>
        <taxon>Dikarya</taxon>
        <taxon>Basidiomycota</taxon>
        <taxon>Pucciniomycotina</taxon>
        <taxon>Pucciniomycetes</taxon>
        <taxon>Pucciniales</taxon>
        <taxon>Pucciniaceae</taxon>
        <taxon>Puccinia</taxon>
    </lineage>
</organism>
<accession>E3JZ39</accession>
<name>E3JZ39_PUCGT</name>
<proteinExistence type="predicted"/>
<gene>
    <name evidence="1" type="ORF">PGTG_03270</name>
</gene>
<dbReference type="AlphaFoldDB" id="E3JZ39"/>
<dbReference type="Proteomes" id="UP000008783">
    <property type="component" value="Unassembled WGS sequence"/>
</dbReference>
<dbReference type="STRING" id="418459.E3JZ39"/>
<evidence type="ECO:0000313" key="2">
    <source>
        <dbReference type="Proteomes" id="UP000008783"/>
    </source>
</evidence>
<dbReference type="Gene3D" id="3.40.50.170">
    <property type="entry name" value="Formyl transferase, N-terminal domain"/>
    <property type="match status" value="1"/>
</dbReference>
<dbReference type="HOGENOM" id="CLU_1220211_0_0_1"/>
<dbReference type="RefSeq" id="XP_003321733.2">
    <property type="nucleotide sequence ID" value="XM_003321685.2"/>
</dbReference>
<dbReference type="GeneID" id="10537860"/>
<reference evidence="2" key="2">
    <citation type="journal article" date="2011" name="Proc. Natl. Acad. Sci. U.S.A.">
        <title>Obligate biotrophy features unraveled by the genomic analysis of rust fungi.</title>
        <authorList>
            <person name="Duplessis S."/>
            <person name="Cuomo C.A."/>
            <person name="Lin Y.-C."/>
            <person name="Aerts A."/>
            <person name="Tisserant E."/>
            <person name="Veneault-Fourrey C."/>
            <person name="Joly D.L."/>
            <person name="Hacquard S."/>
            <person name="Amselem J."/>
            <person name="Cantarel B.L."/>
            <person name="Chiu R."/>
            <person name="Coutinho P.M."/>
            <person name="Feau N."/>
            <person name="Field M."/>
            <person name="Frey P."/>
            <person name="Gelhaye E."/>
            <person name="Goldberg J."/>
            <person name="Grabherr M.G."/>
            <person name="Kodira C.D."/>
            <person name="Kohler A."/>
            <person name="Kuees U."/>
            <person name="Lindquist E.A."/>
            <person name="Lucas S.M."/>
            <person name="Mago R."/>
            <person name="Mauceli E."/>
            <person name="Morin E."/>
            <person name="Murat C."/>
            <person name="Pangilinan J.L."/>
            <person name="Park R."/>
            <person name="Pearson M."/>
            <person name="Quesneville H."/>
            <person name="Rouhier N."/>
            <person name="Sakthikumar S."/>
            <person name="Salamov A.A."/>
            <person name="Schmutz J."/>
            <person name="Selles B."/>
            <person name="Shapiro H."/>
            <person name="Tanguay P."/>
            <person name="Tuskan G.A."/>
            <person name="Henrissat B."/>
            <person name="Van de Peer Y."/>
            <person name="Rouze P."/>
            <person name="Ellis J.G."/>
            <person name="Dodds P.N."/>
            <person name="Schein J.E."/>
            <person name="Zhong S."/>
            <person name="Hamelin R.C."/>
            <person name="Grigoriev I.V."/>
            <person name="Szabo L.J."/>
            <person name="Martin F."/>
        </authorList>
    </citation>
    <scope>NUCLEOTIDE SEQUENCE [LARGE SCALE GENOMIC DNA]</scope>
    <source>
        <strain evidence="2">CRL 75-36-700-3 / race SCCL</strain>
    </source>
</reference>
<dbReference type="InParanoid" id="E3JZ39"/>
<keyword evidence="2" id="KW-1185">Reference proteome</keyword>
<reference key="1">
    <citation type="submission" date="2007-01" db="EMBL/GenBank/DDBJ databases">
        <title>The Genome Sequence of Puccinia graminis f. sp. tritici Strain CRL 75-36-700-3.</title>
        <authorList>
            <consortium name="The Broad Institute Genome Sequencing Platform"/>
            <person name="Birren B."/>
            <person name="Lander E."/>
            <person name="Galagan J."/>
            <person name="Nusbaum C."/>
            <person name="Devon K."/>
            <person name="Cuomo C."/>
            <person name="Jaffe D."/>
            <person name="Butler J."/>
            <person name="Alvarez P."/>
            <person name="Gnerre S."/>
            <person name="Grabherr M."/>
            <person name="Mauceli E."/>
            <person name="Brockman W."/>
            <person name="Young S."/>
            <person name="LaButti K."/>
            <person name="Sykes S."/>
            <person name="DeCaprio D."/>
            <person name="Crawford M."/>
            <person name="Koehrsen M."/>
            <person name="Engels R."/>
            <person name="Montgomery P."/>
            <person name="Pearson M."/>
            <person name="Howarth C."/>
            <person name="Larson L."/>
            <person name="White J."/>
            <person name="Zeng Q."/>
            <person name="Kodira C."/>
            <person name="Yandava C."/>
            <person name="Alvarado L."/>
            <person name="O'Leary S."/>
            <person name="Szabo L."/>
            <person name="Dean R."/>
            <person name="Schein J."/>
        </authorList>
    </citation>
    <scope>NUCLEOTIDE SEQUENCE</scope>
    <source>
        <strain>CRL 75-36-700-3</strain>
    </source>
</reference>
<sequence>MIGHILIPHCAVAIVRLACQMRVLSCGSDSFSPTILNRLIHGNRTLEMFSLIPASSQTRGGLKKVEDLNIPHHWPRTENRQRPLKHWSIPDEFTQPEDDELVPILLSALFPYRIPREMIEDNREIQASTGAERSSLTTMVPGCGADPMSVSRQGARAGVSMQEVSPLGFETSKILAQKPILLSPTICYPAAENALANLVADMLHQLIPNIDSYIDTATYLPLKAPLR</sequence>
<dbReference type="KEGG" id="pgr:PGTG_03270"/>
<protein>
    <submittedName>
        <fullName evidence="1">Uncharacterized protein</fullName>
    </submittedName>
</protein>
<dbReference type="VEuPathDB" id="FungiDB:PGTG_03270"/>
<dbReference type="OrthoDB" id="10268103at2759"/>
<evidence type="ECO:0000313" key="1">
    <source>
        <dbReference type="EMBL" id="EFP77314.2"/>
    </source>
</evidence>
<dbReference type="EMBL" id="DS178267">
    <property type="protein sequence ID" value="EFP77314.2"/>
    <property type="molecule type" value="Genomic_DNA"/>
</dbReference>